<keyword evidence="3" id="KW-1185">Reference proteome</keyword>
<evidence type="ECO:0000313" key="2">
    <source>
        <dbReference type="EMBL" id="CEL24789.1"/>
    </source>
</evidence>
<dbReference type="Pfam" id="PF04465">
    <property type="entry name" value="DUF499"/>
    <property type="match status" value="1"/>
</dbReference>
<evidence type="ECO:0000313" key="3">
    <source>
        <dbReference type="Proteomes" id="UP000062768"/>
    </source>
</evidence>
<dbReference type="AlphaFoldDB" id="A0A0S4FNX6"/>
<evidence type="ECO:0000256" key="1">
    <source>
        <dbReference type="SAM" id="Coils"/>
    </source>
</evidence>
<evidence type="ECO:0008006" key="4">
    <source>
        <dbReference type="Google" id="ProtNLM"/>
    </source>
</evidence>
<dbReference type="PATRIC" id="fig|2162.10.peg.1203"/>
<name>A0A0S4FNX6_METFO</name>
<gene>
    <name evidence="2" type="ORF">MB9_1151</name>
</gene>
<dbReference type="Gene3D" id="3.40.50.300">
    <property type="entry name" value="P-loop containing nucleotide triphosphate hydrolases"/>
    <property type="match status" value="1"/>
</dbReference>
<dbReference type="RefSeq" id="WP_060537629.1">
    <property type="nucleotide sequence ID" value="NZ_LN734822.1"/>
</dbReference>
<dbReference type="InterPro" id="IPR007555">
    <property type="entry name" value="DUF499"/>
</dbReference>
<dbReference type="SUPFAM" id="SSF52540">
    <property type="entry name" value="P-loop containing nucleoside triphosphate hydrolases"/>
    <property type="match status" value="1"/>
</dbReference>
<dbReference type="InterPro" id="IPR027417">
    <property type="entry name" value="P-loop_NTPase"/>
</dbReference>
<dbReference type="Proteomes" id="UP000062768">
    <property type="component" value="Chromosome I"/>
</dbReference>
<protein>
    <recommendedName>
        <fullName evidence="4">ATPase AAA</fullName>
    </recommendedName>
</protein>
<proteinExistence type="predicted"/>
<feature type="coiled-coil region" evidence="1">
    <location>
        <begin position="578"/>
        <end position="605"/>
    </location>
</feature>
<accession>A0A0S4FNX6</accession>
<organism evidence="2 3">
    <name type="scientific">Methanobacterium formicicum</name>
    <dbReference type="NCBI Taxonomy" id="2162"/>
    <lineage>
        <taxon>Archaea</taxon>
        <taxon>Methanobacteriati</taxon>
        <taxon>Methanobacteriota</taxon>
        <taxon>Methanomada group</taxon>
        <taxon>Methanobacteria</taxon>
        <taxon>Methanobacteriales</taxon>
        <taxon>Methanobacteriaceae</taxon>
        <taxon>Methanobacterium</taxon>
    </lineage>
</organism>
<dbReference type="GeneID" id="26739401"/>
<dbReference type="EMBL" id="LN734822">
    <property type="protein sequence ID" value="CEL24789.1"/>
    <property type="molecule type" value="Genomic_DNA"/>
</dbReference>
<sequence>MKPFPTVAVPHKDIIEDRLTMDVFAANLWEVFKGRAPDEYQDPETFFKKTYQTQGLKNIIDITQKRLGGEGGDPVIQLQTPFGGGKTHTLIALYHKAKEMGAKTVVISGTALDPKDITIWEEMEGQLTGKVEKLEGNTSPGHEKIRSLLDDNQPVLILIDELLEYATKAAGVKVEGSNLASQLLAFMQELGEAVSTVAKAQVIVTLPSSHMEHFDEAAEALFTQLQKVFGRLEKIYTPVEDDEIYPVIRSRLFSTVDERDSSKIVNQFMDYAELENILPDNIDKSDYKHKFLKSYPFQPEVIDVLYKRWGSFPSFQRTRGVLRLLSLVVNSLKDSKNPIIRLSDFDLGYDEIKRELINFAGPEFDSIIASDITSSESGSKETDKKLGAAYLSYSFGTKISTTIFMYSFSGSQSGKHGASIREIKMSCADVDIPSAIISDAIGFLNDTLLYLHSRDGRYFIHREPNPKKAFISKKEGIKDEVVTNAEEDLLGSILGRKIFEVYKWPKRTNDIPDTKKLKLIVGKDPDRFEEFLESYGERPRIYKNTMIFLAPFESERHVFDDHVRGKIAWDLVLKDPLINLNQDQKKEIKEKVKNAEKDSKEYIRNLYRIVYVPTRDGLKDIDLGRHPYGMSTSVDNEIKERLKIDDELSDILAPLLIQKKYLSGKNYVETKNILDSFYKTPGEDRITSDNVLKTSIIEGVKQELFGLGVLTDGEIKCQKFGEKCTPYLQEEEIIIDSGICSQPQCPELTISFIKNQHLKLGEYVKTKEIFESLLKDCKEEEATNKLISAIKKGVQEGSFGIGQLVDGKPECQLFEEECYPTLLNSEIITRADLCKEETGDIKQYTTSSFKIKNLYLKDRDYITTKSIFKSELKDYDDKEVCSKLKDALVNGVKEGLFGLGDLNNGEPDCAFFKENSTPELYINEIIINPSICDGDSDVYKNIELEFEVPVDKVPDIIRMINFLKEPFDEVNAKTNFKITARNGDMPITDFERIKETFDQLNVKIIKEMKK</sequence>
<reference evidence="2" key="1">
    <citation type="submission" date="2014-09" db="EMBL/GenBank/DDBJ databases">
        <authorList>
            <person name="Wibberg D."/>
        </authorList>
    </citation>
    <scope>NUCLEOTIDE SEQUENCE [LARGE SCALE GENOMIC DNA]</scope>
    <source>
        <strain evidence="2">Mb9</strain>
    </source>
</reference>
<keyword evidence="1" id="KW-0175">Coiled coil</keyword>